<dbReference type="EMBL" id="PGGS01000056">
    <property type="protein sequence ID" value="PNH10424.1"/>
    <property type="molecule type" value="Genomic_DNA"/>
</dbReference>
<dbReference type="SUPFAM" id="SSF82657">
    <property type="entry name" value="BolA-like"/>
    <property type="match status" value="1"/>
</dbReference>
<evidence type="ECO:0000256" key="1">
    <source>
        <dbReference type="SAM" id="MobiDB-lite"/>
    </source>
</evidence>
<protein>
    <submittedName>
        <fullName evidence="3">SufE-like protein, chloroplastic</fullName>
    </submittedName>
</protein>
<dbReference type="OrthoDB" id="411584at2759"/>
<name>A0A2J8AD25_9CHLO</name>
<feature type="domain" description="Fe-S metabolism associated" evidence="2">
    <location>
        <begin position="61"/>
        <end position="187"/>
    </location>
</feature>
<organism evidence="3 4">
    <name type="scientific">Tetrabaena socialis</name>
    <dbReference type="NCBI Taxonomy" id="47790"/>
    <lineage>
        <taxon>Eukaryota</taxon>
        <taxon>Viridiplantae</taxon>
        <taxon>Chlorophyta</taxon>
        <taxon>core chlorophytes</taxon>
        <taxon>Chlorophyceae</taxon>
        <taxon>CS clade</taxon>
        <taxon>Chlamydomonadales</taxon>
        <taxon>Tetrabaenaceae</taxon>
        <taxon>Tetrabaena</taxon>
    </lineage>
</organism>
<dbReference type="PANTHER" id="PTHR46230:SF3">
    <property type="entry name" value="SUFE-LIKE PROTEIN 1, CHLOROPLASTIC_MITOCHONDRIAL"/>
    <property type="match status" value="1"/>
</dbReference>
<evidence type="ECO:0000259" key="2">
    <source>
        <dbReference type="Pfam" id="PF02657"/>
    </source>
</evidence>
<feature type="region of interest" description="Disordered" evidence="1">
    <location>
        <begin position="201"/>
        <end position="273"/>
    </location>
</feature>
<feature type="compositionally biased region" description="Low complexity" evidence="1">
    <location>
        <begin position="205"/>
        <end position="221"/>
    </location>
</feature>
<dbReference type="Pfam" id="PF02657">
    <property type="entry name" value="SufE"/>
    <property type="match status" value="1"/>
</dbReference>
<dbReference type="PANTHER" id="PTHR46230">
    <property type="match status" value="1"/>
</dbReference>
<dbReference type="AlphaFoldDB" id="A0A2J8AD25"/>
<dbReference type="Gene3D" id="3.30.300.90">
    <property type="entry name" value="BolA-like"/>
    <property type="match status" value="1"/>
</dbReference>
<dbReference type="InterPro" id="IPR003808">
    <property type="entry name" value="Fe-S_metab-assoc_dom"/>
</dbReference>
<sequence>MLAHRYGAFGTAPCNSAALLRRSPAPLVAPLRSRQSQGLSTCRAQKVSELPTSLKNIVGLFQMVPDPMARYKQLLFYATKLAPLPAEDHTPANKVEGCVSQARARGGARAVWVVPELREDGKVYWRADSDSALTKGLAALLVTGLSGCTPAEILSVQPDFIEALGLKQSLTPSRNNGFLNMFRLMQRKTLEAVAASMRAEEAEEAAQAPSASVAASNGTHHTNGDGNGAASSSPTTTTTAATSSAPSTSAPSTPAPAAAAPPPEEPASATPLQDGMRRKLTEALRPAALTILDESSQHAGHAAMMIHGKAGGTAETHFKVEVVAETFEGMTQVKRQRMIYKLLEEEFAKGLHALALVTRTPAEAAKVGSAV</sequence>
<proteinExistence type="predicted"/>
<dbReference type="SUPFAM" id="SSF82649">
    <property type="entry name" value="SufE/NifU"/>
    <property type="match status" value="1"/>
</dbReference>
<dbReference type="GO" id="GO:0016226">
    <property type="term" value="P:iron-sulfur cluster assembly"/>
    <property type="evidence" value="ECO:0007669"/>
    <property type="project" value="TreeGrafter"/>
</dbReference>
<accession>A0A2J8AD25</accession>
<gene>
    <name evidence="3" type="ORF">TSOC_002823</name>
</gene>
<dbReference type="Pfam" id="PF01722">
    <property type="entry name" value="BolA"/>
    <property type="match status" value="1"/>
</dbReference>
<dbReference type="InterPro" id="IPR036065">
    <property type="entry name" value="BolA-like_sf"/>
</dbReference>
<feature type="compositionally biased region" description="Low complexity" evidence="1">
    <location>
        <begin position="228"/>
        <end position="258"/>
    </location>
</feature>
<evidence type="ECO:0000313" key="3">
    <source>
        <dbReference type="EMBL" id="PNH10424.1"/>
    </source>
</evidence>
<dbReference type="Proteomes" id="UP000236333">
    <property type="component" value="Unassembled WGS sequence"/>
</dbReference>
<keyword evidence="4" id="KW-1185">Reference proteome</keyword>
<reference evidence="3 4" key="1">
    <citation type="journal article" date="2017" name="Mol. Biol. Evol.">
        <title>The 4-celled Tetrabaena socialis nuclear genome reveals the essential components for genetic control of cell number at the origin of multicellularity in the volvocine lineage.</title>
        <authorList>
            <person name="Featherston J."/>
            <person name="Arakaki Y."/>
            <person name="Hanschen E.R."/>
            <person name="Ferris P.J."/>
            <person name="Michod R.E."/>
            <person name="Olson B.J.S.C."/>
            <person name="Nozaki H."/>
            <person name="Durand P.M."/>
        </authorList>
    </citation>
    <scope>NUCLEOTIDE SEQUENCE [LARGE SCALE GENOMIC DNA]</scope>
    <source>
        <strain evidence="3 4">NIES-571</strain>
    </source>
</reference>
<dbReference type="InterPro" id="IPR002634">
    <property type="entry name" value="BolA"/>
</dbReference>
<comment type="caution">
    <text evidence="3">The sequence shown here is derived from an EMBL/GenBank/DDBJ whole genome shotgun (WGS) entry which is preliminary data.</text>
</comment>
<evidence type="ECO:0000313" key="4">
    <source>
        <dbReference type="Proteomes" id="UP000236333"/>
    </source>
</evidence>
<dbReference type="Gene3D" id="3.90.1010.10">
    <property type="match status" value="1"/>
</dbReference>